<keyword evidence="3 10" id="KW-0813">Transport</keyword>
<evidence type="ECO:0000256" key="5">
    <source>
        <dbReference type="ARBA" id="ARBA00022519"/>
    </source>
</evidence>
<keyword evidence="5 10" id="KW-0997">Cell inner membrane</keyword>
<dbReference type="Proteomes" id="UP001180487">
    <property type="component" value="Unassembled WGS sequence"/>
</dbReference>
<evidence type="ECO:0000256" key="6">
    <source>
        <dbReference type="ARBA" id="ARBA00022692"/>
    </source>
</evidence>
<evidence type="ECO:0000313" key="14">
    <source>
        <dbReference type="Proteomes" id="UP001180487"/>
    </source>
</evidence>
<organism evidence="13 14">
    <name type="scientific">Rhodoferax ferrireducens</name>
    <dbReference type="NCBI Taxonomy" id="192843"/>
    <lineage>
        <taxon>Bacteria</taxon>
        <taxon>Pseudomonadati</taxon>
        <taxon>Pseudomonadota</taxon>
        <taxon>Betaproteobacteria</taxon>
        <taxon>Burkholderiales</taxon>
        <taxon>Comamonadaceae</taxon>
        <taxon>Rhodoferax</taxon>
    </lineage>
</organism>
<comment type="subcellular location">
    <subcellularLocation>
        <location evidence="1 10">Cell inner membrane</location>
    </subcellularLocation>
</comment>
<keyword evidence="8" id="KW-1133">Transmembrane helix</keyword>
<name>A0ABU2CDT4_9BURK</name>
<dbReference type="InterPro" id="IPR049031">
    <property type="entry name" value="T2SSK_SAM-like_1st"/>
</dbReference>
<keyword evidence="9 10" id="KW-0472">Membrane</keyword>
<evidence type="ECO:0000256" key="3">
    <source>
        <dbReference type="ARBA" id="ARBA00022448"/>
    </source>
</evidence>
<feature type="domain" description="T2SS protein K second SAM-like" evidence="11">
    <location>
        <begin position="201"/>
        <end position="253"/>
    </location>
</feature>
<dbReference type="SUPFAM" id="SSF54523">
    <property type="entry name" value="Pili subunits"/>
    <property type="match status" value="1"/>
</dbReference>
<evidence type="ECO:0000256" key="9">
    <source>
        <dbReference type="ARBA" id="ARBA00023136"/>
    </source>
</evidence>
<dbReference type="InterPro" id="IPR038072">
    <property type="entry name" value="GspK_central_sf"/>
</dbReference>
<dbReference type="PIRSF" id="PIRSF002786">
    <property type="entry name" value="XcpX"/>
    <property type="match status" value="1"/>
</dbReference>
<keyword evidence="14" id="KW-1185">Reference proteome</keyword>
<comment type="similarity">
    <text evidence="2 10">Belongs to the GSP K family.</text>
</comment>
<dbReference type="NCBIfam" id="NF037980">
    <property type="entry name" value="T2SS_GspK"/>
    <property type="match status" value="1"/>
</dbReference>
<dbReference type="Gene3D" id="3.30.1300.30">
    <property type="entry name" value="GSPII I/J protein-like"/>
    <property type="match status" value="1"/>
</dbReference>
<dbReference type="InterPro" id="IPR049179">
    <property type="entry name" value="T2SSK_SAM-like_2nd"/>
</dbReference>
<evidence type="ECO:0000259" key="12">
    <source>
        <dbReference type="Pfam" id="PF21687"/>
    </source>
</evidence>
<evidence type="ECO:0000256" key="1">
    <source>
        <dbReference type="ARBA" id="ARBA00004533"/>
    </source>
</evidence>
<keyword evidence="4 10" id="KW-1003">Cell membrane</keyword>
<keyword evidence="7" id="KW-0653">Protein transport</keyword>
<comment type="caution">
    <text evidence="13">The sequence shown here is derived from an EMBL/GenBank/DDBJ whole genome shotgun (WGS) entry which is preliminary data.</text>
</comment>
<dbReference type="PANTHER" id="PTHR38831:SF1">
    <property type="entry name" value="TYPE II SECRETION SYSTEM PROTEIN K-RELATED"/>
    <property type="match status" value="1"/>
</dbReference>
<dbReference type="EMBL" id="JAVDXT010000004">
    <property type="protein sequence ID" value="MDR7379451.1"/>
    <property type="molecule type" value="Genomic_DNA"/>
</dbReference>
<evidence type="ECO:0000256" key="8">
    <source>
        <dbReference type="ARBA" id="ARBA00022989"/>
    </source>
</evidence>
<dbReference type="SUPFAM" id="SSF158544">
    <property type="entry name" value="GspK insert domain-like"/>
    <property type="match status" value="1"/>
</dbReference>
<keyword evidence="6" id="KW-0812">Transmembrane</keyword>
<evidence type="ECO:0000256" key="2">
    <source>
        <dbReference type="ARBA" id="ARBA00007246"/>
    </source>
</evidence>
<feature type="domain" description="T2SS protein K first SAM-like" evidence="12">
    <location>
        <begin position="107"/>
        <end position="196"/>
    </location>
</feature>
<evidence type="ECO:0000256" key="10">
    <source>
        <dbReference type="PIRNR" id="PIRNR002786"/>
    </source>
</evidence>
<dbReference type="InterPro" id="IPR005628">
    <property type="entry name" value="GspK"/>
</dbReference>
<sequence>MLTVTLVATLAASSLWQQWRSVEIEAAERQRMQSAWILTGALDWARLILREDGRSGGADHLAEPWAVPLQESRLSTFLAADRNNTGGATSEEQVDAFLSGQISDMQSRLNLRNLVDDNKISEVSLAAFGRLFTQLNLPPQELNLLAEQLQLALDTTKYASADARIPLMPRRAEDLGWLGLQPATVAALRPYVSVLPVRTPVNLNTASATVLVASVANLSMADAQKLVAARASKYFRSTADVSTVLNQSGISFSESEHGVGTRYFEVLGRLRMGPSTVLERSLVQRDGINVSTIWRERAAADPAGNLAP</sequence>
<proteinExistence type="inferred from homology"/>
<evidence type="ECO:0000313" key="13">
    <source>
        <dbReference type="EMBL" id="MDR7379451.1"/>
    </source>
</evidence>
<accession>A0ABU2CDT4</accession>
<dbReference type="InterPro" id="IPR045584">
    <property type="entry name" value="Pilin-like"/>
</dbReference>
<protein>
    <recommendedName>
        <fullName evidence="10">Type II secretion system protein K</fullName>
    </recommendedName>
</protein>
<dbReference type="PANTHER" id="PTHR38831">
    <property type="entry name" value="TYPE II SECRETION SYSTEM PROTEIN K"/>
    <property type="match status" value="1"/>
</dbReference>
<reference evidence="13 14" key="1">
    <citation type="submission" date="2023-07" db="EMBL/GenBank/DDBJ databases">
        <title>Sorghum-associated microbial communities from plants grown in Nebraska, USA.</title>
        <authorList>
            <person name="Schachtman D."/>
        </authorList>
    </citation>
    <scope>NUCLEOTIDE SEQUENCE [LARGE SCALE GENOMIC DNA]</scope>
    <source>
        <strain evidence="13 14">BE313</strain>
    </source>
</reference>
<dbReference type="Pfam" id="PF21687">
    <property type="entry name" value="T2SSK_1st"/>
    <property type="match status" value="1"/>
</dbReference>
<evidence type="ECO:0000259" key="11">
    <source>
        <dbReference type="Pfam" id="PF03934"/>
    </source>
</evidence>
<evidence type="ECO:0000256" key="4">
    <source>
        <dbReference type="ARBA" id="ARBA00022475"/>
    </source>
</evidence>
<gene>
    <name evidence="13" type="ORF">J2X19_004145</name>
</gene>
<dbReference type="Pfam" id="PF03934">
    <property type="entry name" value="T2SSK"/>
    <property type="match status" value="1"/>
</dbReference>
<evidence type="ECO:0000256" key="7">
    <source>
        <dbReference type="ARBA" id="ARBA00022927"/>
    </source>
</evidence>